<reference evidence="2" key="1">
    <citation type="journal article" date="2017" name="BMC Genomics">
        <title>Genomic characterization of two novel pathogenic avipoxviruses isolated from pacific shearwaters (Ardenna spp.).</title>
        <authorList>
            <person name="Sarker S."/>
            <person name="Das S."/>
            <person name="Lavers J.L."/>
            <person name="Hutton I."/>
            <person name="Helbig K."/>
            <person name="Imbery J."/>
            <person name="Upton C."/>
            <person name="Raidal S.R."/>
        </authorList>
    </citation>
    <scope>NUCLEOTIDE SEQUENCE [LARGE SCALE GENOMIC DNA]</scope>
    <source>
        <strain evidence="2">SWPV-2</strain>
    </source>
</reference>
<evidence type="ECO:0000313" key="2">
    <source>
        <dbReference type="EMBL" id="ARE67557.1"/>
    </source>
</evidence>
<evidence type="ECO:0000256" key="1">
    <source>
        <dbReference type="SAM" id="Phobius"/>
    </source>
</evidence>
<gene>
    <name evidence="2" type="primary">SWPV2-303</name>
</gene>
<accession>A0A1V0QGQ3</accession>
<organism evidence="2">
    <name type="scientific">Shearwaterpox virus</name>
    <dbReference type="NCBI Taxonomy" id="1974596"/>
    <lineage>
        <taxon>Viruses</taxon>
        <taxon>Varidnaviria</taxon>
        <taxon>Bamfordvirae</taxon>
        <taxon>Nucleocytoviricota</taxon>
        <taxon>Pokkesviricetes</taxon>
        <taxon>Chitovirales</taxon>
        <taxon>Poxviridae</taxon>
        <taxon>Chordopoxvirinae</taxon>
        <taxon>Avipoxvirus</taxon>
        <taxon>Avipoxvirus canarypox</taxon>
        <taxon>Canarypox virus</taxon>
    </lineage>
</organism>
<protein>
    <submittedName>
        <fullName evidence="2">SWPV2-ORF303</fullName>
    </submittedName>
</protein>
<feature type="transmembrane region" description="Helical" evidence="1">
    <location>
        <begin position="26"/>
        <end position="48"/>
    </location>
</feature>
<dbReference type="Proteomes" id="UP000319767">
    <property type="component" value="Segment"/>
</dbReference>
<name>A0A1V0QGQ3_CNPV</name>
<keyword evidence="1" id="KW-0812">Transmembrane</keyword>
<keyword evidence="1" id="KW-1133">Transmembrane helix</keyword>
<keyword evidence="1" id="KW-0472">Membrane</keyword>
<dbReference type="EMBL" id="KX857215">
    <property type="protein sequence ID" value="ARE67557.1"/>
    <property type="molecule type" value="Genomic_DNA"/>
</dbReference>
<proteinExistence type="predicted"/>
<sequence>MYEYNRNYNDYLRDEDVVPIIPSTEAGVIVICIYIISFIIGVITNSIIMRLLGLR</sequence>